<name>A0A4Y7SDT2_COPMI</name>
<proteinExistence type="predicted"/>
<gene>
    <name evidence="2" type="ORF">FA13DRAFT_1842038</name>
</gene>
<organism evidence="2 3">
    <name type="scientific">Coprinellus micaceus</name>
    <name type="common">Glistening ink-cap mushroom</name>
    <name type="synonym">Coprinus micaceus</name>
    <dbReference type="NCBI Taxonomy" id="71717"/>
    <lineage>
        <taxon>Eukaryota</taxon>
        <taxon>Fungi</taxon>
        <taxon>Dikarya</taxon>
        <taxon>Basidiomycota</taxon>
        <taxon>Agaricomycotina</taxon>
        <taxon>Agaricomycetes</taxon>
        <taxon>Agaricomycetidae</taxon>
        <taxon>Agaricales</taxon>
        <taxon>Agaricineae</taxon>
        <taxon>Psathyrellaceae</taxon>
        <taxon>Coprinellus</taxon>
    </lineage>
</organism>
<feature type="region of interest" description="Disordered" evidence="1">
    <location>
        <begin position="1"/>
        <end position="25"/>
    </location>
</feature>
<keyword evidence="3" id="KW-1185">Reference proteome</keyword>
<evidence type="ECO:0000313" key="2">
    <source>
        <dbReference type="EMBL" id="TEB19939.1"/>
    </source>
</evidence>
<comment type="caution">
    <text evidence="2">The sequence shown here is derived from an EMBL/GenBank/DDBJ whole genome shotgun (WGS) entry which is preliminary data.</text>
</comment>
<dbReference type="OrthoDB" id="3265815at2759"/>
<accession>A0A4Y7SDT2</accession>
<reference evidence="2 3" key="1">
    <citation type="journal article" date="2019" name="Nat. Ecol. Evol.">
        <title>Megaphylogeny resolves global patterns of mushroom evolution.</title>
        <authorList>
            <person name="Varga T."/>
            <person name="Krizsan K."/>
            <person name="Foldi C."/>
            <person name="Dima B."/>
            <person name="Sanchez-Garcia M."/>
            <person name="Sanchez-Ramirez S."/>
            <person name="Szollosi G.J."/>
            <person name="Szarkandi J.G."/>
            <person name="Papp V."/>
            <person name="Albert L."/>
            <person name="Andreopoulos W."/>
            <person name="Angelini C."/>
            <person name="Antonin V."/>
            <person name="Barry K.W."/>
            <person name="Bougher N.L."/>
            <person name="Buchanan P."/>
            <person name="Buyck B."/>
            <person name="Bense V."/>
            <person name="Catcheside P."/>
            <person name="Chovatia M."/>
            <person name="Cooper J."/>
            <person name="Damon W."/>
            <person name="Desjardin D."/>
            <person name="Finy P."/>
            <person name="Geml J."/>
            <person name="Haridas S."/>
            <person name="Hughes K."/>
            <person name="Justo A."/>
            <person name="Karasinski D."/>
            <person name="Kautmanova I."/>
            <person name="Kiss B."/>
            <person name="Kocsube S."/>
            <person name="Kotiranta H."/>
            <person name="LaButti K.M."/>
            <person name="Lechner B.E."/>
            <person name="Liimatainen K."/>
            <person name="Lipzen A."/>
            <person name="Lukacs Z."/>
            <person name="Mihaltcheva S."/>
            <person name="Morgado L.N."/>
            <person name="Niskanen T."/>
            <person name="Noordeloos M.E."/>
            <person name="Ohm R.A."/>
            <person name="Ortiz-Santana B."/>
            <person name="Ovrebo C."/>
            <person name="Racz N."/>
            <person name="Riley R."/>
            <person name="Savchenko A."/>
            <person name="Shiryaev A."/>
            <person name="Soop K."/>
            <person name="Spirin V."/>
            <person name="Szebenyi C."/>
            <person name="Tomsovsky M."/>
            <person name="Tulloss R.E."/>
            <person name="Uehling J."/>
            <person name="Grigoriev I.V."/>
            <person name="Vagvolgyi C."/>
            <person name="Papp T."/>
            <person name="Martin F.M."/>
            <person name="Miettinen O."/>
            <person name="Hibbett D.S."/>
            <person name="Nagy L.G."/>
        </authorList>
    </citation>
    <scope>NUCLEOTIDE SEQUENCE [LARGE SCALE GENOMIC DNA]</scope>
    <source>
        <strain evidence="2 3">FP101781</strain>
    </source>
</reference>
<protein>
    <recommendedName>
        <fullName evidence="4">BTB domain-containing protein</fullName>
    </recommendedName>
</protein>
<dbReference type="AlphaFoldDB" id="A0A4Y7SDT2"/>
<feature type="region of interest" description="Disordered" evidence="1">
    <location>
        <begin position="400"/>
        <end position="424"/>
    </location>
</feature>
<evidence type="ECO:0000256" key="1">
    <source>
        <dbReference type="SAM" id="MobiDB-lite"/>
    </source>
</evidence>
<sequence>MYNHQWPFEQGQLPWPSVPQQDPDQTLYDTPPGSSAFDYATYSALQGLARPPTPTLLYHPSSLLGYLSDEEVPNSSTEQDKDAPQHRVVTVSTYFHPSRFPQSDLILLSSDGIRFYVQKSDIDAASTATVPVFLFFAGHGADDDVVQLPVGGQILTIILSAIYRVPCQLHSPTCDELIEAVDKMPEYALVPKELIAADNPLLHLLLAHAPLRPLDIYALAGHHGIEQLAKPTSSHLLSVSLHHITDALAVRMGTTYLRRLFLLHKTRVDTLKQILSQTPRFHSQTKLCDFEAQKKLTRAWALGTTRLAWKLRADTSTQDIKDVFGPLITNLGCGDCMEKLKEQLQDVLESWAIVNLALGGGKQILSLNCLLNVRFSADSYWLYIQPIHILHLPASVAGQSQVPTDSEEGQQKTRKSLHNRVAFG</sequence>
<dbReference type="EMBL" id="QPFP01000162">
    <property type="protein sequence ID" value="TEB19939.1"/>
    <property type="molecule type" value="Genomic_DNA"/>
</dbReference>
<dbReference type="STRING" id="71717.A0A4Y7SDT2"/>
<evidence type="ECO:0008006" key="4">
    <source>
        <dbReference type="Google" id="ProtNLM"/>
    </source>
</evidence>
<evidence type="ECO:0000313" key="3">
    <source>
        <dbReference type="Proteomes" id="UP000298030"/>
    </source>
</evidence>
<dbReference type="Proteomes" id="UP000298030">
    <property type="component" value="Unassembled WGS sequence"/>
</dbReference>